<dbReference type="AlphaFoldDB" id="A6JWM2"/>
<evidence type="ECO:0000313" key="2">
    <source>
        <dbReference type="Proteomes" id="UP000234681"/>
    </source>
</evidence>
<protein>
    <submittedName>
        <fullName evidence="1">Similar to EF hand domain containing 1 (Predicted), isoform CRA_b</fullName>
    </submittedName>
</protein>
<sequence>MYSHPWDRFFFYLVSFLGLLTNTRGLYFLTKTKTKILNVIFITSLL</sequence>
<dbReference type="EMBL" id="CH474004">
    <property type="protein sequence ID" value="EDL75630.1"/>
    <property type="molecule type" value="Genomic_DNA"/>
</dbReference>
<organism evidence="1 2">
    <name type="scientific">Rattus norvegicus</name>
    <name type="common">Rat</name>
    <dbReference type="NCBI Taxonomy" id="10116"/>
    <lineage>
        <taxon>Eukaryota</taxon>
        <taxon>Metazoa</taxon>
        <taxon>Chordata</taxon>
        <taxon>Craniata</taxon>
        <taxon>Vertebrata</taxon>
        <taxon>Euteleostomi</taxon>
        <taxon>Mammalia</taxon>
        <taxon>Eutheria</taxon>
        <taxon>Euarchontoglires</taxon>
        <taxon>Glires</taxon>
        <taxon>Rodentia</taxon>
        <taxon>Myomorpha</taxon>
        <taxon>Muroidea</taxon>
        <taxon>Muridae</taxon>
        <taxon>Murinae</taxon>
        <taxon>Rattus</taxon>
    </lineage>
</organism>
<gene>
    <name evidence="1" type="primary">RGD1559565_predicted</name>
    <name evidence="1" type="ORF">rCG_24028</name>
</gene>
<name>A6JWM2_RAT</name>
<reference evidence="2" key="1">
    <citation type="submission" date="2005-09" db="EMBL/GenBank/DDBJ databases">
        <authorList>
            <person name="Mural R.J."/>
            <person name="Li P.W."/>
            <person name="Adams M.D."/>
            <person name="Amanatides P.G."/>
            <person name="Baden-Tillson H."/>
            <person name="Barnstead M."/>
            <person name="Chin S.H."/>
            <person name="Dew I."/>
            <person name="Evans C.A."/>
            <person name="Ferriera S."/>
            <person name="Flanigan M."/>
            <person name="Fosler C."/>
            <person name="Glodek A."/>
            <person name="Gu Z."/>
            <person name="Holt R.A."/>
            <person name="Jennings D."/>
            <person name="Kraft C.L."/>
            <person name="Lu F."/>
            <person name="Nguyen T."/>
            <person name="Nusskern D.R."/>
            <person name="Pfannkoch C.M."/>
            <person name="Sitter C."/>
            <person name="Sutton G.G."/>
            <person name="Venter J.C."/>
            <person name="Wang Z."/>
            <person name="Woodage T."/>
            <person name="Zheng X.H."/>
            <person name="Zhong F."/>
        </authorList>
    </citation>
    <scope>NUCLEOTIDE SEQUENCE [LARGE SCALE GENOMIC DNA]</scope>
    <source>
        <strain>BN</strain>
        <strain evidence="2">Sprague-Dawley</strain>
    </source>
</reference>
<evidence type="ECO:0000313" key="1">
    <source>
        <dbReference type="EMBL" id="EDL75630.1"/>
    </source>
</evidence>
<accession>A6JWM2</accession>
<dbReference type="Proteomes" id="UP000234681">
    <property type="component" value="Chromosome 9"/>
</dbReference>
<proteinExistence type="predicted"/>